<dbReference type="EMBL" id="MFMM01000001">
    <property type="protein sequence ID" value="OGG85180.1"/>
    <property type="molecule type" value="Genomic_DNA"/>
</dbReference>
<gene>
    <name evidence="1" type="ORF">A3G90_03945</name>
</gene>
<dbReference type="STRING" id="1798525.A3G90_03945"/>
<protein>
    <submittedName>
        <fullName evidence="1">Uncharacterized protein</fullName>
    </submittedName>
</protein>
<evidence type="ECO:0000313" key="1">
    <source>
        <dbReference type="EMBL" id="OGG85180.1"/>
    </source>
</evidence>
<name>A0A1F6FH46_9BACT</name>
<evidence type="ECO:0000313" key="2">
    <source>
        <dbReference type="Proteomes" id="UP000177325"/>
    </source>
</evidence>
<organism evidence="1 2">
    <name type="scientific">Candidatus Kaiserbacteria bacterium RIFCSPLOWO2_12_FULL_45_26</name>
    <dbReference type="NCBI Taxonomy" id="1798525"/>
    <lineage>
        <taxon>Bacteria</taxon>
        <taxon>Candidatus Kaiseribacteriota</taxon>
    </lineage>
</organism>
<reference evidence="1 2" key="1">
    <citation type="journal article" date="2016" name="Nat. Commun.">
        <title>Thousands of microbial genomes shed light on interconnected biogeochemical processes in an aquifer system.</title>
        <authorList>
            <person name="Anantharaman K."/>
            <person name="Brown C.T."/>
            <person name="Hug L.A."/>
            <person name="Sharon I."/>
            <person name="Castelle C.J."/>
            <person name="Probst A.J."/>
            <person name="Thomas B.C."/>
            <person name="Singh A."/>
            <person name="Wilkins M.J."/>
            <person name="Karaoz U."/>
            <person name="Brodie E.L."/>
            <person name="Williams K.H."/>
            <person name="Hubbard S.S."/>
            <person name="Banfield J.F."/>
        </authorList>
    </citation>
    <scope>NUCLEOTIDE SEQUENCE [LARGE SCALE GENOMIC DNA]</scope>
</reference>
<sequence>METLQELGDAMDAKSDATLVKLVVDALCDRTEPPEPSFLTQYTAGYHEPPLGMLTMKLKHLYLVYVKVTVELLCFPESSLLSRRHGLIRQLFCQEVRAHFKMELADDREFEVCKGFQLCLVAEETSDAVGVFAPNQASFQFTTDMMPQ</sequence>
<dbReference type="AlphaFoldDB" id="A0A1F6FH46"/>
<dbReference type="Proteomes" id="UP000177325">
    <property type="component" value="Unassembled WGS sequence"/>
</dbReference>
<comment type="caution">
    <text evidence="1">The sequence shown here is derived from an EMBL/GenBank/DDBJ whole genome shotgun (WGS) entry which is preliminary data.</text>
</comment>
<accession>A0A1F6FH46</accession>
<proteinExistence type="predicted"/>